<organism evidence="1 2">
    <name type="scientific">Lacrimispora algidixylanolytica</name>
    <dbReference type="NCBI Taxonomy" id="94868"/>
    <lineage>
        <taxon>Bacteria</taxon>
        <taxon>Bacillati</taxon>
        <taxon>Bacillota</taxon>
        <taxon>Clostridia</taxon>
        <taxon>Lachnospirales</taxon>
        <taxon>Lachnospiraceae</taxon>
        <taxon>Lacrimispora</taxon>
    </lineage>
</organism>
<accession>A0A419TD07</accession>
<gene>
    <name evidence="1" type="ORF">BET01_03010</name>
</gene>
<keyword evidence="2" id="KW-1185">Reference proteome</keyword>
<protein>
    <submittedName>
        <fullName evidence="1">Uncharacterized protein</fullName>
    </submittedName>
</protein>
<dbReference type="OrthoDB" id="9780503at2"/>
<evidence type="ECO:0000313" key="2">
    <source>
        <dbReference type="Proteomes" id="UP000284277"/>
    </source>
</evidence>
<dbReference type="EMBL" id="MCIA01000001">
    <property type="protein sequence ID" value="RKD35327.1"/>
    <property type="molecule type" value="Genomic_DNA"/>
</dbReference>
<evidence type="ECO:0000313" key="1">
    <source>
        <dbReference type="EMBL" id="RKD35327.1"/>
    </source>
</evidence>
<proteinExistence type="predicted"/>
<comment type="caution">
    <text evidence="1">The sequence shown here is derived from an EMBL/GenBank/DDBJ whole genome shotgun (WGS) entry which is preliminary data.</text>
</comment>
<dbReference type="AlphaFoldDB" id="A0A419TD07"/>
<reference evidence="1 2" key="1">
    <citation type="submission" date="2016-08" db="EMBL/GenBank/DDBJ databases">
        <title>A new outlook on sporulation: Clostridium algidixylanolyticum.</title>
        <authorList>
            <person name="Poppleton D.I."/>
            <person name="Gribaldo S."/>
        </authorList>
    </citation>
    <scope>NUCLEOTIDE SEQUENCE [LARGE SCALE GENOMIC DNA]</scope>
    <source>
        <strain evidence="1 2">SPL73</strain>
    </source>
</reference>
<name>A0A419TD07_9FIRM</name>
<dbReference type="RefSeq" id="WP_120195264.1">
    <property type="nucleotide sequence ID" value="NZ_MCIA01000001.1"/>
</dbReference>
<dbReference type="Proteomes" id="UP000284277">
    <property type="component" value="Unassembled WGS sequence"/>
</dbReference>
<sequence>MKTDTIFYKGATVSNVGLEEDEKQFLEFVVRFIHKAEEDHSKALLILPDYTALLKPYYWTGMGHISRQETIEAIGTCTDLTCSINKGLKIFDASGGRREKLRLCVMFHPERITLTKFIQQCQRLIKENISFSIGTPGFPHRMEVIRQLRNRLSPDIHIWIESIANTCFSYSQEDENAFRSIDPYFSVDHSKSYEQLFYEECIPVDDANTAVFGRYPLFHIPQRIRAYFICGDEIPRLELEQDESDLLIKLKDLKESTPLFLITSLPHKEASRTFRLLFPLISGGVFAGGSHISSNKKGRHSRRDEYIYMNQDILTLLKDKQSEYGCQIRILEHEDMIYRLTMEKPFSRIWREAEQEALIAEIPDQTFRFYIEENCFHIISADANEENGITLIRRWLTINSEDYEILKSHS</sequence>